<dbReference type="RefSeq" id="WP_201090283.1">
    <property type="nucleotide sequence ID" value="NZ_CP067393.1"/>
</dbReference>
<dbReference type="AlphaFoldDB" id="A0A974ND42"/>
<sequence>MTTATEKIVTTIAGVEIWTESFGDPANPGILLIMGAMNQGLFWPQTFCEELANAGFLVIRYDNRDTGKSSTINYSINPYTLDDMAEDAIAILDAYKLAKTTVIGMSMGGYIAQLIGINYPSHVDKLILLSSSPDQRPYMYSLQGTYMGQFPLSPPCEDYLFQLAQASFYMPKTPEEVVKSTLDSWHSIHSGSLPFPEQEMTMLIKESMARMENPMAVMNHGAAVGNSPDRLKTVQQIKAPTLVLHGEFDPVLPIDHGQYLADNIEGAQLVKLDMGHLFPPTMSQLMAEHVINFIKS</sequence>
<keyword evidence="3" id="KW-1185">Reference proteome</keyword>
<dbReference type="InterPro" id="IPR050471">
    <property type="entry name" value="AB_hydrolase"/>
</dbReference>
<dbReference type="Gene3D" id="3.40.50.1820">
    <property type="entry name" value="alpha/beta hydrolase"/>
    <property type="match status" value="1"/>
</dbReference>
<dbReference type="PANTHER" id="PTHR43433">
    <property type="entry name" value="HYDROLASE, ALPHA/BETA FOLD FAMILY PROTEIN"/>
    <property type="match status" value="1"/>
</dbReference>
<organism evidence="2 3">
    <name type="scientific">Entomomonas asaccharolytica</name>
    <dbReference type="NCBI Taxonomy" id="2785331"/>
    <lineage>
        <taxon>Bacteria</taxon>
        <taxon>Pseudomonadati</taxon>
        <taxon>Pseudomonadota</taxon>
        <taxon>Gammaproteobacteria</taxon>
        <taxon>Pseudomonadales</taxon>
        <taxon>Pseudomonadaceae</taxon>
        <taxon>Entomomonas</taxon>
    </lineage>
</organism>
<dbReference type="Proteomes" id="UP000595278">
    <property type="component" value="Chromosome"/>
</dbReference>
<evidence type="ECO:0000259" key="1">
    <source>
        <dbReference type="Pfam" id="PF00561"/>
    </source>
</evidence>
<feature type="domain" description="AB hydrolase-1" evidence="1">
    <location>
        <begin position="30"/>
        <end position="277"/>
    </location>
</feature>
<dbReference type="GO" id="GO:0016787">
    <property type="term" value="F:hydrolase activity"/>
    <property type="evidence" value="ECO:0007669"/>
    <property type="project" value="UniProtKB-KW"/>
</dbReference>
<accession>A0A974ND42</accession>
<name>A0A974ND42_9GAMM</name>
<dbReference type="InterPro" id="IPR000073">
    <property type="entry name" value="AB_hydrolase_1"/>
</dbReference>
<dbReference type="SUPFAM" id="SSF53474">
    <property type="entry name" value="alpha/beta-Hydrolases"/>
    <property type="match status" value="1"/>
</dbReference>
<gene>
    <name evidence="2" type="ORF">JHT90_08065</name>
</gene>
<evidence type="ECO:0000313" key="2">
    <source>
        <dbReference type="EMBL" id="QQP84385.1"/>
    </source>
</evidence>
<dbReference type="PRINTS" id="PR00111">
    <property type="entry name" value="ABHYDROLASE"/>
</dbReference>
<dbReference type="Pfam" id="PF00561">
    <property type="entry name" value="Abhydrolase_1"/>
    <property type="match status" value="1"/>
</dbReference>
<reference evidence="2 3" key="1">
    <citation type="submission" date="2021-01" db="EMBL/GenBank/DDBJ databases">
        <title>Entomomonas sp. F2A isolated from a house cricket (Acheta domesticus).</title>
        <authorList>
            <person name="Spergser J."/>
            <person name="Busse H.-J."/>
        </authorList>
    </citation>
    <scope>NUCLEOTIDE SEQUENCE [LARGE SCALE GENOMIC DNA]</scope>
    <source>
        <strain evidence="2 3">F2A</strain>
    </source>
</reference>
<dbReference type="InterPro" id="IPR029058">
    <property type="entry name" value="AB_hydrolase_fold"/>
</dbReference>
<dbReference type="EMBL" id="CP067393">
    <property type="protein sequence ID" value="QQP84385.1"/>
    <property type="molecule type" value="Genomic_DNA"/>
</dbReference>
<proteinExistence type="predicted"/>
<dbReference type="KEGG" id="eaz:JHT90_08065"/>
<protein>
    <submittedName>
        <fullName evidence="2">Alpha/beta hydrolase</fullName>
    </submittedName>
</protein>
<dbReference type="PANTHER" id="PTHR43433:SF5">
    <property type="entry name" value="AB HYDROLASE-1 DOMAIN-CONTAINING PROTEIN"/>
    <property type="match status" value="1"/>
</dbReference>
<keyword evidence="2" id="KW-0378">Hydrolase</keyword>
<evidence type="ECO:0000313" key="3">
    <source>
        <dbReference type="Proteomes" id="UP000595278"/>
    </source>
</evidence>